<organism evidence="4 5">
    <name type="scientific">Amborella trichopoda</name>
    <dbReference type="NCBI Taxonomy" id="13333"/>
    <lineage>
        <taxon>Eukaryota</taxon>
        <taxon>Viridiplantae</taxon>
        <taxon>Streptophyta</taxon>
        <taxon>Embryophyta</taxon>
        <taxon>Tracheophyta</taxon>
        <taxon>Spermatophyta</taxon>
        <taxon>Magnoliopsida</taxon>
        <taxon>Amborellales</taxon>
        <taxon>Amborellaceae</taxon>
        <taxon>Amborella</taxon>
    </lineage>
</organism>
<evidence type="ECO:0000313" key="4">
    <source>
        <dbReference type="EMBL" id="ERN05379.1"/>
    </source>
</evidence>
<dbReference type="PANTHER" id="PTHR45979:SF30">
    <property type="entry name" value="NUCLEOTIDYLTRANSFERASE"/>
    <property type="match status" value="1"/>
</dbReference>
<feature type="region of interest" description="Disordered" evidence="1">
    <location>
        <begin position="866"/>
        <end position="904"/>
    </location>
</feature>
<evidence type="ECO:0000313" key="5">
    <source>
        <dbReference type="Proteomes" id="UP000017836"/>
    </source>
</evidence>
<dbReference type="InterPro" id="IPR054708">
    <property type="entry name" value="MTPAP-like_central"/>
</dbReference>
<feature type="region of interest" description="Disordered" evidence="1">
    <location>
        <begin position="492"/>
        <end position="518"/>
    </location>
</feature>
<dbReference type="InterPro" id="IPR043519">
    <property type="entry name" value="NT_sf"/>
</dbReference>
<dbReference type="SUPFAM" id="SSF81631">
    <property type="entry name" value="PAP/OAS1 substrate-binding domain"/>
    <property type="match status" value="1"/>
</dbReference>
<dbReference type="EMBL" id="KI394011">
    <property type="protein sequence ID" value="ERN05379.1"/>
    <property type="molecule type" value="Genomic_DNA"/>
</dbReference>
<feature type="region of interest" description="Disordered" evidence="1">
    <location>
        <begin position="531"/>
        <end position="580"/>
    </location>
</feature>
<dbReference type="STRING" id="13333.W1PCE5"/>
<accession>W1PCE5</accession>
<dbReference type="InterPro" id="IPR058920">
    <property type="entry name" value="PAP-OAS1-bd-rel"/>
</dbReference>
<feature type="region of interest" description="Disordered" evidence="1">
    <location>
        <begin position="1"/>
        <end position="27"/>
    </location>
</feature>
<dbReference type="InterPro" id="IPR058921">
    <property type="entry name" value="PAP/OAS1-rel"/>
</dbReference>
<dbReference type="Pfam" id="PF26180">
    <property type="entry name" value="PAP-OAS1"/>
    <property type="match status" value="1"/>
</dbReference>
<dbReference type="eggNOG" id="KOG1906">
    <property type="taxonomic scope" value="Eukaryota"/>
</dbReference>
<dbReference type="SUPFAM" id="SSF81301">
    <property type="entry name" value="Nucleotidyltransferase"/>
    <property type="match status" value="1"/>
</dbReference>
<dbReference type="FunFam" id="1.10.1410.10:FF:000013">
    <property type="entry name" value="PAP/OAS1 substrate-binding domain superfamily"/>
    <property type="match status" value="1"/>
</dbReference>
<name>W1PCE5_AMBTC</name>
<feature type="domain" description="Poly(A) RNA polymerase mitochondrial-like central palm" evidence="2">
    <location>
        <begin position="39"/>
        <end position="156"/>
    </location>
</feature>
<dbReference type="Gramene" id="ERN05379">
    <property type="protein sequence ID" value="ERN05379"/>
    <property type="gene ID" value="AMTR_s00007p00209910"/>
</dbReference>
<evidence type="ECO:0000259" key="3">
    <source>
        <dbReference type="Pfam" id="PF26180"/>
    </source>
</evidence>
<proteinExistence type="predicted"/>
<dbReference type="OMA" id="RTFPPKH"/>
<evidence type="ECO:0000256" key="1">
    <source>
        <dbReference type="SAM" id="MobiDB-lite"/>
    </source>
</evidence>
<dbReference type="Proteomes" id="UP000017836">
    <property type="component" value="Unassembled WGS sequence"/>
</dbReference>
<dbReference type="PANTHER" id="PTHR45979">
    <property type="entry name" value="PAP/OAS1 SUBSTRATE-BINDING DOMAIN SUPERFAMILY"/>
    <property type="match status" value="1"/>
</dbReference>
<reference evidence="5" key="1">
    <citation type="journal article" date="2013" name="Science">
        <title>The Amborella genome and the evolution of flowering plants.</title>
        <authorList>
            <consortium name="Amborella Genome Project"/>
        </authorList>
    </citation>
    <scope>NUCLEOTIDE SEQUENCE [LARGE SCALE GENOMIC DNA]</scope>
</reference>
<gene>
    <name evidence="4" type="ORF">AMTR_s00007p00209910</name>
</gene>
<dbReference type="Gene3D" id="1.10.1410.10">
    <property type="match status" value="1"/>
</dbReference>
<protein>
    <recommendedName>
        <fullName evidence="6">Polymerase nucleotidyl transferase domain-containing protein</fullName>
    </recommendedName>
</protein>
<dbReference type="Pfam" id="PF22600">
    <property type="entry name" value="MTPAP-like_central"/>
    <property type="match status" value="1"/>
</dbReference>
<dbReference type="HOGENOM" id="CLU_012365_1_0_1"/>
<dbReference type="AlphaFoldDB" id="W1PCE5"/>
<sequence>MGDLQAWAKPNGEGAGPLNPHPRAIGPDRWRRAEDRTCEIISKIQPTIVSEQRRKAVVDYVHRLIHGYLGSVVFPFGSVPLKTYLPDGDIDLTAFSNFQNDTLANDVRSVLEGEEQNKVAEFEVKDVQYIHAEVKLVKCLVQNIVVDISFNQLGGLCTLCFLEQVDRMIGKDHLFKRSIILIKAWCYYESRILGAHHGLISTYALETLVLYIFHLFHSTFNGPLEVLYRFLDYFSKFDWDSYCISLNGPVSISSFPELTVETPENDGGELLLSKEFLKDCVDSYSVPSKVSEGTPRSFPLKHLNIIDPLKENNNLGRSVSKGNFYRIRSAFTYGARKLGRILLLSEETIPDELHKFFTNTLDRHGSGQRPDVQELIFSPEGLPLTPDIEQYNEDDRYSGVSLYHSSLNLEAGYYSLQFDSSLSVESSGVEQRAESLGGLCGKLGKTKISEPEKARILENGDDNLGHARPKKIERCYSSTALEIERVSGSRLAGDATDLASPRRKTNETGTPSPLERTHHAPHLYFTRSLSENGKLSCGDPDRPWSNSSHVTDIKAPVSQRSFEEAPQSSSEEGGPVKSKPKSWLQALGSIHAFSPSSSGAYQVENTASSTLNHSLVAPSDTVKYSDPRAISGACYTERVVSGSSDSLDSLCDLAGDLDAHTKSLLYGRCCHDSAMYGPVLPFPPTGSYGRGKNTWDSFHRPTHGKRGVIPYMNTNGVVAGSMFSPAASSYYPVNSAVLPSAFGSEETKSRGIGTYFPNVNLRMYKEKHPPGRGRNQGMGGASHGRSRNSSVRGPIHDGGPNGPTNLAWAPQGGAHGHEASVPGRSMEGGGPPLRSIGRGYLNANVPASSALERLEFGTFGTSQVVGGEQATRTQDSSTGFIPGSGPMLPIPGMQRPGMTANKER</sequence>
<feature type="domain" description="PAP/OAS1 substrate-binding-related" evidence="3">
    <location>
        <begin position="169"/>
        <end position="361"/>
    </location>
</feature>
<dbReference type="Gene3D" id="3.30.460.10">
    <property type="entry name" value="Beta Polymerase, domain 2"/>
    <property type="match status" value="1"/>
</dbReference>
<feature type="region of interest" description="Disordered" evidence="1">
    <location>
        <begin position="765"/>
        <end position="833"/>
    </location>
</feature>
<feature type="compositionally biased region" description="Polar residues" evidence="1">
    <location>
        <begin position="866"/>
        <end position="879"/>
    </location>
</feature>
<dbReference type="CDD" id="cd05402">
    <property type="entry name" value="NT_PAP_TUTase"/>
    <property type="match status" value="1"/>
</dbReference>
<keyword evidence="5" id="KW-1185">Reference proteome</keyword>
<evidence type="ECO:0000259" key="2">
    <source>
        <dbReference type="Pfam" id="PF22600"/>
    </source>
</evidence>
<evidence type="ECO:0008006" key="6">
    <source>
        <dbReference type="Google" id="ProtNLM"/>
    </source>
</evidence>